<feature type="region of interest" description="Disordered" evidence="1">
    <location>
        <begin position="1"/>
        <end position="24"/>
    </location>
</feature>
<organism evidence="2 3">
    <name type="scientific">Cuscuta australis</name>
    <dbReference type="NCBI Taxonomy" id="267555"/>
    <lineage>
        <taxon>Eukaryota</taxon>
        <taxon>Viridiplantae</taxon>
        <taxon>Streptophyta</taxon>
        <taxon>Embryophyta</taxon>
        <taxon>Tracheophyta</taxon>
        <taxon>Spermatophyta</taxon>
        <taxon>Magnoliopsida</taxon>
        <taxon>eudicotyledons</taxon>
        <taxon>Gunneridae</taxon>
        <taxon>Pentapetalae</taxon>
        <taxon>asterids</taxon>
        <taxon>lamiids</taxon>
        <taxon>Solanales</taxon>
        <taxon>Convolvulaceae</taxon>
        <taxon>Cuscuteae</taxon>
        <taxon>Cuscuta</taxon>
        <taxon>Cuscuta subgen. Grammica</taxon>
        <taxon>Cuscuta sect. Cleistogrammica</taxon>
    </lineage>
</organism>
<evidence type="ECO:0000313" key="3">
    <source>
        <dbReference type="Proteomes" id="UP000249390"/>
    </source>
</evidence>
<evidence type="ECO:0008006" key="4">
    <source>
        <dbReference type="Google" id="ProtNLM"/>
    </source>
</evidence>
<dbReference type="EMBL" id="NQVE01000210">
    <property type="protein sequence ID" value="RAL38253.1"/>
    <property type="molecule type" value="Genomic_DNA"/>
</dbReference>
<evidence type="ECO:0000313" key="2">
    <source>
        <dbReference type="EMBL" id="RAL38253.1"/>
    </source>
</evidence>
<comment type="caution">
    <text evidence="2">The sequence shown here is derived from an EMBL/GenBank/DDBJ whole genome shotgun (WGS) entry which is preliminary data.</text>
</comment>
<reference evidence="2 3" key="1">
    <citation type="submission" date="2018-06" db="EMBL/GenBank/DDBJ databases">
        <title>The Genome of Cuscuta australis (Dodder) Provides Insight into the Evolution of Plant Parasitism.</title>
        <authorList>
            <person name="Liu H."/>
        </authorList>
    </citation>
    <scope>NUCLEOTIDE SEQUENCE [LARGE SCALE GENOMIC DNA]</scope>
    <source>
        <strain evidence="3">cv. Yunnan</strain>
        <tissue evidence="2">Vines</tissue>
    </source>
</reference>
<gene>
    <name evidence="2" type="ORF">DM860_017947</name>
</gene>
<evidence type="ECO:0000256" key="1">
    <source>
        <dbReference type="SAM" id="MobiDB-lite"/>
    </source>
</evidence>
<accession>A0A328D2Z4</accession>
<proteinExistence type="predicted"/>
<sequence>MHLIRSLSPSVGLQKASEKTAKGKDEEIGQASWFQTGIPTNEIYAHFARDGFPASECDLPQRCGMFGVCEDSQCVACPLSSKLIGWSKNCEPLPACGSNKFYYYKLEGVDHSSSKYESVKMKEVDCGKKCSSDCKCSGYFFNKEISKCFIAYDLLTLAKVENSTHVGYIKAPKL</sequence>
<keyword evidence="3" id="KW-1185">Reference proteome</keyword>
<dbReference type="AlphaFoldDB" id="A0A328D2Z4"/>
<protein>
    <recommendedName>
        <fullName evidence="4">Apple domain-containing protein</fullName>
    </recommendedName>
</protein>
<name>A0A328D2Z4_9ASTE</name>
<dbReference type="Proteomes" id="UP000249390">
    <property type="component" value="Unassembled WGS sequence"/>
</dbReference>